<dbReference type="EMBL" id="SNRW01003401">
    <property type="protein sequence ID" value="KAA6389946.1"/>
    <property type="molecule type" value="Genomic_DNA"/>
</dbReference>
<name>A0A5J4W5N1_9EUKA</name>
<dbReference type="Proteomes" id="UP000324800">
    <property type="component" value="Unassembled WGS sequence"/>
</dbReference>
<gene>
    <name evidence="1" type="ORF">EZS28_014524</name>
</gene>
<dbReference type="AlphaFoldDB" id="A0A5J4W5N1"/>
<accession>A0A5J4W5N1</accession>
<proteinExistence type="predicted"/>
<organism evidence="1 2">
    <name type="scientific">Streblomastix strix</name>
    <dbReference type="NCBI Taxonomy" id="222440"/>
    <lineage>
        <taxon>Eukaryota</taxon>
        <taxon>Metamonada</taxon>
        <taxon>Preaxostyla</taxon>
        <taxon>Oxymonadida</taxon>
        <taxon>Streblomastigidae</taxon>
        <taxon>Streblomastix</taxon>
    </lineage>
</organism>
<comment type="caution">
    <text evidence="1">The sequence shown here is derived from an EMBL/GenBank/DDBJ whole genome shotgun (WGS) entry which is preliminary data.</text>
</comment>
<evidence type="ECO:0000313" key="2">
    <source>
        <dbReference type="Proteomes" id="UP000324800"/>
    </source>
</evidence>
<evidence type="ECO:0000313" key="1">
    <source>
        <dbReference type="EMBL" id="KAA6389946.1"/>
    </source>
</evidence>
<sequence length="124" mass="14017">MQLDNSSSPARLFHQLLDLRSEFQVLVRTSSYLLEELIQSVQGSVRLILLGTSGSILSGPSRGECIVLFLRLSLPQLLHEESALLKDILAFIILSMVVGKHPWSLIFYPLRENSTFFILSKFEL</sequence>
<protein>
    <submittedName>
        <fullName evidence="1">Uncharacterized protein</fullName>
    </submittedName>
</protein>
<reference evidence="1 2" key="1">
    <citation type="submission" date="2019-03" db="EMBL/GenBank/DDBJ databases">
        <title>Single cell metagenomics reveals metabolic interactions within the superorganism composed of flagellate Streblomastix strix and complex community of Bacteroidetes bacteria on its surface.</title>
        <authorList>
            <person name="Treitli S.C."/>
            <person name="Kolisko M."/>
            <person name="Husnik F."/>
            <person name="Keeling P."/>
            <person name="Hampl V."/>
        </authorList>
    </citation>
    <scope>NUCLEOTIDE SEQUENCE [LARGE SCALE GENOMIC DNA]</scope>
    <source>
        <strain evidence="1">ST1C</strain>
    </source>
</reference>